<feature type="domain" description="Aminotransferase class I/classII large" evidence="8">
    <location>
        <begin position="22"/>
        <end position="357"/>
    </location>
</feature>
<organism evidence="9 10">
    <name type="scientific">Oceanibacterium hippocampi</name>
    <dbReference type="NCBI Taxonomy" id="745714"/>
    <lineage>
        <taxon>Bacteria</taxon>
        <taxon>Pseudomonadati</taxon>
        <taxon>Pseudomonadota</taxon>
        <taxon>Alphaproteobacteria</taxon>
        <taxon>Sneathiellales</taxon>
        <taxon>Sneathiellaceae</taxon>
        <taxon>Oceanibacterium</taxon>
    </lineage>
</organism>
<keyword evidence="4 7" id="KW-0808">Transferase</keyword>
<dbReference type="SUPFAM" id="SSF53383">
    <property type="entry name" value="PLP-dependent transferases"/>
    <property type="match status" value="1"/>
</dbReference>
<dbReference type="InterPro" id="IPR015424">
    <property type="entry name" value="PyrdxlP-dep_Trfase"/>
</dbReference>
<evidence type="ECO:0000256" key="5">
    <source>
        <dbReference type="ARBA" id="ARBA00022898"/>
    </source>
</evidence>
<keyword evidence="10" id="KW-1185">Reference proteome</keyword>
<dbReference type="InParanoid" id="A0A1Y5TWL8"/>
<dbReference type="GO" id="GO:0030170">
    <property type="term" value="F:pyridoxal phosphate binding"/>
    <property type="evidence" value="ECO:0007669"/>
    <property type="project" value="InterPro"/>
</dbReference>
<keyword evidence="3 7" id="KW-0032">Aminotransferase</keyword>
<proteinExistence type="inferred from homology"/>
<evidence type="ECO:0000256" key="2">
    <source>
        <dbReference type="ARBA" id="ARBA00007441"/>
    </source>
</evidence>
<dbReference type="PANTHER" id="PTHR46383:SF1">
    <property type="entry name" value="ASPARTATE AMINOTRANSFERASE"/>
    <property type="match status" value="1"/>
</dbReference>
<dbReference type="InterPro" id="IPR050596">
    <property type="entry name" value="AspAT/PAT-like"/>
</dbReference>
<dbReference type="AlphaFoldDB" id="A0A1Y5TWL8"/>
<evidence type="ECO:0000259" key="8">
    <source>
        <dbReference type="Pfam" id="PF00155"/>
    </source>
</evidence>
<dbReference type="InterPro" id="IPR004838">
    <property type="entry name" value="NHTrfase_class1_PyrdxlP-BS"/>
</dbReference>
<dbReference type="Proteomes" id="UP000193200">
    <property type="component" value="Unassembled WGS sequence"/>
</dbReference>
<dbReference type="Gene3D" id="3.90.1150.10">
    <property type="entry name" value="Aspartate Aminotransferase, domain 1"/>
    <property type="match status" value="1"/>
</dbReference>
<evidence type="ECO:0000313" key="9">
    <source>
        <dbReference type="EMBL" id="SLN75470.1"/>
    </source>
</evidence>
<accession>A0A1Y5TWL8</accession>
<dbReference type="InterPro" id="IPR015422">
    <property type="entry name" value="PyrdxlP-dep_Trfase_small"/>
</dbReference>
<comment type="cofactor">
    <cofactor evidence="1 7">
        <name>pyridoxal 5'-phosphate</name>
        <dbReference type="ChEBI" id="CHEBI:597326"/>
    </cofactor>
</comment>
<comment type="catalytic activity">
    <reaction evidence="6">
        <text>L-aspartate + 2-oxoglutarate = oxaloacetate + L-glutamate</text>
        <dbReference type="Rhea" id="RHEA:21824"/>
        <dbReference type="ChEBI" id="CHEBI:16452"/>
        <dbReference type="ChEBI" id="CHEBI:16810"/>
        <dbReference type="ChEBI" id="CHEBI:29985"/>
        <dbReference type="ChEBI" id="CHEBI:29991"/>
        <dbReference type="EC" id="2.6.1.1"/>
    </reaction>
</comment>
<keyword evidence="5" id="KW-0663">Pyridoxal phosphate</keyword>
<reference evidence="9 10" key="1">
    <citation type="submission" date="2017-03" db="EMBL/GenBank/DDBJ databases">
        <authorList>
            <person name="Afonso C.L."/>
            <person name="Miller P.J."/>
            <person name="Scott M.A."/>
            <person name="Spackman E."/>
            <person name="Goraichik I."/>
            <person name="Dimitrov K.M."/>
            <person name="Suarez D.L."/>
            <person name="Swayne D.E."/>
        </authorList>
    </citation>
    <scope>NUCLEOTIDE SEQUENCE [LARGE SCALE GENOMIC DNA]</scope>
    <source>
        <strain evidence="9 10">CECT 7691</strain>
    </source>
</reference>
<dbReference type="RefSeq" id="WP_085885211.1">
    <property type="nucleotide sequence ID" value="NZ_FWFR01000004.1"/>
</dbReference>
<dbReference type="NCBIfam" id="NF004870">
    <property type="entry name" value="PRK06225.1"/>
    <property type="match status" value="1"/>
</dbReference>
<dbReference type="GO" id="GO:0004069">
    <property type="term" value="F:L-aspartate:2-oxoglutarate aminotransferase activity"/>
    <property type="evidence" value="ECO:0007669"/>
    <property type="project" value="UniProtKB-EC"/>
</dbReference>
<dbReference type="EMBL" id="FWFR01000004">
    <property type="protein sequence ID" value="SLN75470.1"/>
    <property type="molecule type" value="Genomic_DNA"/>
</dbReference>
<dbReference type="PROSITE" id="PS00105">
    <property type="entry name" value="AA_TRANSFER_CLASS_1"/>
    <property type="match status" value="1"/>
</dbReference>
<evidence type="ECO:0000256" key="1">
    <source>
        <dbReference type="ARBA" id="ARBA00001933"/>
    </source>
</evidence>
<dbReference type="GO" id="GO:0006520">
    <property type="term" value="P:amino acid metabolic process"/>
    <property type="evidence" value="ECO:0007669"/>
    <property type="project" value="InterPro"/>
</dbReference>
<dbReference type="CDD" id="cd00609">
    <property type="entry name" value="AAT_like"/>
    <property type="match status" value="1"/>
</dbReference>
<comment type="similarity">
    <text evidence="2 7">Belongs to the class-I pyridoxal-phosphate-dependent aminotransferase family.</text>
</comment>
<evidence type="ECO:0000256" key="6">
    <source>
        <dbReference type="ARBA" id="ARBA00049185"/>
    </source>
</evidence>
<evidence type="ECO:0000256" key="4">
    <source>
        <dbReference type="ARBA" id="ARBA00022679"/>
    </source>
</evidence>
<dbReference type="OrthoDB" id="9803354at2"/>
<gene>
    <name evidence="9" type="primary">aspC_3</name>
    <name evidence="9" type="ORF">OCH7691_03868</name>
</gene>
<dbReference type="InterPro" id="IPR004839">
    <property type="entry name" value="Aminotransferase_I/II_large"/>
</dbReference>
<protein>
    <recommendedName>
        <fullName evidence="7">Aminotransferase</fullName>
        <ecNumber evidence="7">2.6.1.-</ecNumber>
    </recommendedName>
</protein>
<dbReference type="PANTHER" id="PTHR46383">
    <property type="entry name" value="ASPARTATE AMINOTRANSFERASE"/>
    <property type="match status" value="1"/>
</dbReference>
<dbReference type="EC" id="2.6.1.-" evidence="7"/>
<evidence type="ECO:0000256" key="3">
    <source>
        <dbReference type="ARBA" id="ARBA00022576"/>
    </source>
</evidence>
<name>A0A1Y5TWL8_9PROT</name>
<sequence length="377" mass="41363">MRQFEEKNAYFDQLFSTPGLKWLGQNTNHMPMHPSVRQALLQAVEDEGFHAYAPPAGFEALRQGIVADLDLPGASALVTDGAVGGLFLVCHAFCRPGTNFVTTDPGWKWPMQFARQAGAEVREIAIYDPALNYRLSPEQLRATVDQDTAIIYIVDPNNPLGICYTRDEISAFCEIARGVDAILLHDCTYRDFAFDHTLAATFYPEGTVTSYSFSKWLGLAGLRIGAVISNPDVVETLAGISPSTLGSSVIAQRGALAGLAVKGAWMEEVLRVQRGNQDRIREVVDSVPGLSLPVFPSNGNFLVVECAELGIAPEALVAAYQERGIMIRQGRYHTPRFGDRFIKVSTSVPASWVEEFCGLLPEMIETARGMNMTRPLF</sequence>
<dbReference type="Gene3D" id="3.40.640.10">
    <property type="entry name" value="Type I PLP-dependent aspartate aminotransferase-like (Major domain)"/>
    <property type="match status" value="1"/>
</dbReference>
<evidence type="ECO:0000256" key="7">
    <source>
        <dbReference type="RuleBase" id="RU000481"/>
    </source>
</evidence>
<dbReference type="InterPro" id="IPR015421">
    <property type="entry name" value="PyrdxlP-dep_Trfase_major"/>
</dbReference>
<dbReference type="Pfam" id="PF00155">
    <property type="entry name" value="Aminotran_1_2"/>
    <property type="match status" value="1"/>
</dbReference>
<evidence type="ECO:0000313" key="10">
    <source>
        <dbReference type="Proteomes" id="UP000193200"/>
    </source>
</evidence>